<proteinExistence type="predicted"/>
<accession>A0A1W1VF14</accession>
<reference evidence="1 2" key="1">
    <citation type="submission" date="2017-04" db="EMBL/GenBank/DDBJ databases">
        <authorList>
            <person name="Afonso C.L."/>
            <person name="Miller P.J."/>
            <person name="Scott M.A."/>
            <person name="Spackman E."/>
            <person name="Goraichik I."/>
            <person name="Dimitrov K.M."/>
            <person name="Suarez D.L."/>
            <person name="Swayne D.E."/>
        </authorList>
    </citation>
    <scope>NUCLEOTIDE SEQUENCE [LARGE SCALE GENOMIC DNA]</scope>
    <source>
        <strain evidence="1 2">DSM 11270</strain>
    </source>
</reference>
<keyword evidence="2" id="KW-1185">Reference proteome</keyword>
<organism evidence="1 2">
    <name type="scientific">Desulfonispora thiosulfatigenes DSM 11270</name>
    <dbReference type="NCBI Taxonomy" id="656914"/>
    <lineage>
        <taxon>Bacteria</taxon>
        <taxon>Bacillati</taxon>
        <taxon>Bacillota</taxon>
        <taxon>Clostridia</taxon>
        <taxon>Eubacteriales</taxon>
        <taxon>Peptococcaceae</taxon>
        <taxon>Desulfonispora</taxon>
    </lineage>
</organism>
<sequence length="242" mass="28619">MTREEFLIKMDEKLANRVTFSREELSKIGLAFTLPNLSSEIIDCEKSHKSSLIFKFDDKNGVKFYKLSVANINDTYIIPFNFSKFLLKEVTAEEVLIKLDILKNNVAYQFSISEFGKSTIKQLEHVNNYKNVRRDLLHPKFLYIYRGRTDNVMGDYTLTHPKVILKWLARREDKVAENKESEFLDKENPYVDIIINESGEVFRFYWKDNNKEIKQRLLAILKKSRVFYGTTFIKNEVEEQCI</sequence>
<dbReference type="Proteomes" id="UP000192731">
    <property type="component" value="Unassembled WGS sequence"/>
</dbReference>
<evidence type="ECO:0000313" key="1">
    <source>
        <dbReference type="EMBL" id="SMB91651.1"/>
    </source>
</evidence>
<dbReference type="EMBL" id="FWWT01000019">
    <property type="protein sequence ID" value="SMB91651.1"/>
    <property type="molecule type" value="Genomic_DNA"/>
</dbReference>
<dbReference type="AlphaFoldDB" id="A0A1W1VF14"/>
<gene>
    <name evidence="1" type="ORF">SAMN00017405_2219</name>
</gene>
<dbReference type="RefSeq" id="WP_084053397.1">
    <property type="nucleotide sequence ID" value="NZ_FWWT01000019.1"/>
</dbReference>
<protein>
    <submittedName>
        <fullName evidence="1">Uncharacterized protein</fullName>
    </submittedName>
</protein>
<name>A0A1W1VF14_DESTI</name>
<evidence type="ECO:0000313" key="2">
    <source>
        <dbReference type="Proteomes" id="UP000192731"/>
    </source>
</evidence>